<dbReference type="STRING" id="1239962.C943_02502"/>
<dbReference type="GO" id="GO:0006874">
    <property type="term" value="P:intracellular calcium ion homeostasis"/>
    <property type="evidence" value="ECO:0007669"/>
    <property type="project" value="TreeGrafter"/>
</dbReference>
<comment type="subcellular location">
    <subcellularLocation>
        <location evidence="1">Membrane</location>
        <topology evidence="1">Multi-pass membrane protein</topology>
    </subcellularLocation>
</comment>
<dbReference type="RefSeq" id="WP_008631337.1">
    <property type="nucleotide sequence ID" value="NZ_AMZY02000020.1"/>
</dbReference>
<evidence type="ECO:0000256" key="4">
    <source>
        <dbReference type="ARBA" id="ARBA00023136"/>
    </source>
</evidence>
<reference evidence="7" key="1">
    <citation type="submission" date="2013-01" db="EMBL/GenBank/DDBJ databases">
        <title>Genome assembly of Mariniradius saccharolyticus AK6.</title>
        <authorList>
            <person name="Vaidya B."/>
            <person name="Khatri I."/>
            <person name="Tanuku N.R.S."/>
            <person name="Subramanian S."/>
            <person name="Pinnaka A."/>
        </authorList>
    </citation>
    <scope>NUCLEOTIDE SEQUENCE [LARGE SCALE GENOMIC DNA]</scope>
    <source>
        <strain evidence="7">AK6</strain>
    </source>
</reference>
<name>M7X1I8_9BACT</name>
<feature type="transmembrane region" description="Helical" evidence="5">
    <location>
        <begin position="201"/>
        <end position="224"/>
    </location>
</feature>
<dbReference type="EMBL" id="AMZY02000020">
    <property type="protein sequence ID" value="EMS31355.1"/>
    <property type="molecule type" value="Genomic_DNA"/>
</dbReference>
<feature type="transmembrane region" description="Helical" evidence="5">
    <location>
        <begin position="67"/>
        <end position="90"/>
    </location>
</feature>
<evidence type="ECO:0000256" key="1">
    <source>
        <dbReference type="ARBA" id="ARBA00004141"/>
    </source>
</evidence>
<proteinExistence type="predicted"/>
<dbReference type="Gene3D" id="6.10.280.80">
    <property type="entry name" value="NCX, peripheral helical region"/>
    <property type="match status" value="1"/>
</dbReference>
<feature type="domain" description="Sodium/calcium exchanger membrane region" evidence="6">
    <location>
        <begin position="4"/>
        <end position="143"/>
    </location>
</feature>
<dbReference type="Pfam" id="PF01699">
    <property type="entry name" value="Na_Ca_ex"/>
    <property type="match status" value="2"/>
</dbReference>
<feature type="transmembrane region" description="Helical" evidence="5">
    <location>
        <begin position="164"/>
        <end position="189"/>
    </location>
</feature>
<evidence type="ECO:0000256" key="5">
    <source>
        <dbReference type="SAM" id="Phobius"/>
    </source>
</evidence>
<dbReference type="FunCoup" id="M7X1I8">
    <property type="interactions" value="164"/>
</dbReference>
<feature type="transmembrane region" description="Helical" evidence="5">
    <location>
        <begin position="34"/>
        <end position="55"/>
    </location>
</feature>
<evidence type="ECO:0000259" key="6">
    <source>
        <dbReference type="Pfam" id="PF01699"/>
    </source>
</evidence>
<dbReference type="GO" id="GO:0005262">
    <property type="term" value="F:calcium channel activity"/>
    <property type="evidence" value="ECO:0007669"/>
    <property type="project" value="TreeGrafter"/>
</dbReference>
<dbReference type="GO" id="GO:0005886">
    <property type="term" value="C:plasma membrane"/>
    <property type="evidence" value="ECO:0007669"/>
    <property type="project" value="TreeGrafter"/>
</dbReference>
<keyword evidence="3 5" id="KW-1133">Transmembrane helix</keyword>
<dbReference type="AlphaFoldDB" id="M7X1I8"/>
<comment type="caution">
    <text evidence="7">The sequence shown here is derived from an EMBL/GenBank/DDBJ whole genome shotgun (WGS) entry which is preliminary data.</text>
</comment>
<dbReference type="InterPro" id="IPR044880">
    <property type="entry name" value="NCX_ion-bd_dom_sf"/>
</dbReference>
<feature type="transmembrane region" description="Helical" evidence="5">
    <location>
        <begin position="126"/>
        <end position="144"/>
    </location>
</feature>
<keyword evidence="2 5" id="KW-0812">Transmembrane</keyword>
<protein>
    <submittedName>
        <fullName evidence="7">Na+/Ca+ antiporter, CaCA family</fullName>
    </submittedName>
</protein>
<dbReference type="PANTHER" id="PTHR10846">
    <property type="entry name" value="SODIUM/POTASSIUM/CALCIUM EXCHANGER"/>
    <property type="match status" value="1"/>
</dbReference>
<feature type="transmembrane region" description="Helical" evidence="5">
    <location>
        <begin position="230"/>
        <end position="250"/>
    </location>
</feature>
<dbReference type="InParanoid" id="M7X1I8"/>
<dbReference type="Proteomes" id="UP000010953">
    <property type="component" value="Unassembled WGS sequence"/>
</dbReference>
<evidence type="ECO:0000256" key="2">
    <source>
        <dbReference type="ARBA" id="ARBA00022692"/>
    </source>
</evidence>
<dbReference type="NCBIfam" id="TIGR00367">
    <property type="entry name" value="calcium/sodium antiporter"/>
    <property type="match status" value="1"/>
</dbReference>
<dbReference type="InterPro" id="IPR004837">
    <property type="entry name" value="NaCa_Exmemb"/>
</dbReference>
<dbReference type="PANTHER" id="PTHR10846:SF8">
    <property type="entry name" value="INNER MEMBRANE PROTEIN YRBG"/>
    <property type="match status" value="1"/>
</dbReference>
<dbReference type="InterPro" id="IPR004481">
    <property type="entry name" value="K/Na/Ca-exchanger"/>
</dbReference>
<keyword evidence="8" id="KW-1185">Reference proteome</keyword>
<dbReference type="eggNOG" id="COG0530">
    <property type="taxonomic scope" value="Bacteria"/>
</dbReference>
<feature type="domain" description="Sodium/calcium exchanger membrane region" evidence="6">
    <location>
        <begin position="167"/>
        <end position="305"/>
    </location>
</feature>
<evidence type="ECO:0000313" key="8">
    <source>
        <dbReference type="Proteomes" id="UP000010953"/>
    </source>
</evidence>
<keyword evidence="4 5" id="KW-0472">Membrane</keyword>
<dbReference type="GO" id="GO:0008273">
    <property type="term" value="F:calcium, potassium:sodium antiporter activity"/>
    <property type="evidence" value="ECO:0007669"/>
    <property type="project" value="TreeGrafter"/>
</dbReference>
<feature type="transmembrane region" description="Helical" evidence="5">
    <location>
        <begin position="287"/>
        <end position="304"/>
    </location>
</feature>
<accession>M7X1I8</accession>
<sequence>MVLYFYLIVGLGILLIGGKFLVDGASSLALRFGVSPGLIGLTVVAFGTSAPELLVSINAALKGSSDLALGNVIGSNISNISLILGISAIVYPIAVHPSVLKLDYLVMLVCSLLFFLVSLNGTISSLEGAIFFLLLIGVNLYFILKLRGDPNDVDVTEVVSQPLWKGFSLLILGIIGLYFGSEILVNNAVTISQTFGVSERVIGVTIVAIGTSLPELVTSLIAAIDKKTDLAVGNILGSNIFNILSIIGLTSLIQPIQVSEAFIRKDFVWMLGLSLVLFPALKSKHGIVRWEGGVLLTLYSLYVYSIL</sequence>
<organism evidence="7 8">
    <name type="scientific">Mariniradius saccharolyticus AK6</name>
    <dbReference type="NCBI Taxonomy" id="1239962"/>
    <lineage>
        <taxon>Bacteria</taxon>
        <taxon>Pseudomonadati</taxon>
        <taxon>Bacteroidota</taxon>
        <taxon>Cytophagia</taxon>
        <taxon>Cytophagales</taxon>
        <taxon>Cyclobacteriaceae</taxon>
        <taxon>Mariniradius</taxon>
    </lineage>
</organism>
<dbReference type="Gene3D" id="1.20.1420.30">
    <property type="entry name" value="NCX, central ion-binding region"/>
    <property type="match status" value="2"/>
</dbReference>
<gene>
    <name evidence="7" type="ORF">C943_02502</name>
</gene>
<evidence type="ECO:0000313" key="7">
    <source>
        <dbReference type="EMBL" id="EMS31355.1"/>
    </source>
</evidence>
<evidence type="ECO:0000256" key="3">
    <source>
        <dbReference type="ARBA" id="ARBA00022989"/>
    </source>
</evidence>
<dbReference type="OrthoDB" id="9794225at2"/>